<keyword evidence="2" id="KW-0677">Repeat</keyword>
<organism evidence="7 8">
    <name type="scientific">Dreissena polymorpha</name>
    <name type="common">Zebra mussel</name>
    <name type="synonym">Mytilus polymorpha</name>
    <dbReference type="NCBI Taxonomy" id="45954"/>
    <lineage>
        <taxon>Eukaryota</taxon>
        <taxon>Metazoa</taxon>
        <taxon>Spiralia</taxon>
        <taxon>Lophotrochozoa</taxon>
        <taxon>Mollusca</taxon>
        <taxon>Bivalvia</taxon>
        <taxon>Autobranchia</taxon>
        <taxon>Heteroconchia</taxon>
        <taxon>Euheterodonta</taxon>
        <taxon>Imparidentia</taxon>
        <taxon>Neoheterodontei</taxon>
        <taxon>Myida</taxon>
        <taxon>Dreissenoidea</taxon>
        <taxon>Dreissenidae</taxon>
        <taxon>Dreissena</taxon>
    </lineage>
</organism>
<dbReference type="CDD" id="cd18808">
    <property type="entry name" value="SF1_C_Upf1"/>
    <property type="match status" value="1"/>
</dbReference>
<feature type="domain" description="NF-X1-type" evidence="6">
    <location>
        <begin position="1519"/>
        <end position="1541"/>
    </location>
</feature>
<dbReference type="InterPro" id="IPR045055">
    <property type="entry name" value="DNA2/NAM7-like"/>
</dbReference>
<keyword evidence="3" id="KW-0863">Zinc-finger</keyword>
<dbReference type="GO" id="GO:0031380">
    <property type="term" value="C:nuclear RNA-directed RNA polymerase complex"/>
    <property type="evidence" value="ECO:0007669"/>
    <property type="project" value="TreeGrafter"/>
</dbReference>
<dbReference type="GO" id="GO:0004386">
    <property type="term" value="F:helicase activity"/>
    <property type="evidence" value="ECO:0007669"/>
    <property type="project" value="InterPro"/>
</dbReference>
<dbReference type="GO" id="GO:0008270">
    <property type="term" value="F:zinc ion binding"/>
    <property type="evidence" value="ECO:0007669"/>
    <property type="project" value="UniProtKB-KW"/>
</dbReference>
<evidence type="ECO:0000313" key="7">
    <source>
        <dbReference type="EMBL" id="KAH3813248.1"/>
    </source>
</evidence>
<dbReference type="FunFam" id="3.40.50.300:FF:001366">
    <property type="entry name" value="ATP binding protein, putative"/>
    <property type="match status" value="1"/>
</dbReference>
<dbReference type="InterPro" id="IPR041679">
    <property type="entry name" value="DNA2/NAM7-like_C"/>
</dbReference>
<dbReference type="InterPro" id="IPR057373">
    <property type="entry name" value="ZNFX1"/>
</dbReference>
<proteinExistence type="predicted"/>
<reference evidence="7" key="2">
    <citation type="submission" date="2020-11" db="EMBL/GenBank/DDBJ databases">
        <authorList>
            <person name="McCartney M.A."/>
            <person name="Auch B."/>
            <person name="Kono T."/>
            <person name="Mallez S."/>
            <person name="Becker A."/>
            <person name="Gohl D.M."/>
            <person name="Silverstein K.A.T."/>
            <person name="Koren S."/>
            <person name="Bechman K.B."/>
            <person name="Herman A."/>
            <person name="Abrahante J.E."/>
            <person name="Garbe J."/>
        </authorList>
    </citation>
    <scope>NUCLEOTIDE SEQUENCE</scope>
    <source>
        <strain evidence="7">Duluth1</strain>
        <tissue evidence="7">Whole animal</tissue>
    </source>
</reference>
<gene>
    <name evidence="7" type="ORF">DPMN_141700</name>
</gene>
<dbReference type="SUPFAM" id="SSF52540">
    <property type="entry name" value="P-loop containing nucleoside triphosphate hydrolases"/>
    <property type="match status" value="1"/>
</dbReference>
<evidence type="ECO:0000256" key="5">
    <source>
        <dbReference type="SAM" id="MobiDB-lite"/>
    </source>
</evidence>
<sequence>MHKSKIPGTVASSAVPNKSAHLPDKRPTPSGVRKQGQKRDIPKEEMNPTKGHFKVSEVNAFLRTNKENSDIIHTHNETSTRMTTSVKTPKPIRPERSSQKVKYTTNHKAIKEKSAENSVQTQYKIVTRAMYTSKRASTGITSKIGHSMTAMKTLKLQNKSLDQTVADSPSARHECTLDTETITAHNIVSFESNPLNFKAVRNTLNQEANDRLSFEASYNEKIRGREHLIEMLQNKRANEMRDQKIKYPSRRDYKCDNIKLTSEKKHLTYNENSKTISIQDTYKERHTQELETKIENGDTGYACASSLRESESKIGDAKFETRQQSMPTKKVSDLKGVECLHIEDLDIALQHESYATIRSTLDPRVSKRVKKEISDTKSNEPNCDVIEKGTRDTDEAHEIRVGSLIHARRINDTDVPVLSTLPERAWAEIDKCLSTITPTEFKRNIPLKSMVSSGTKPKLFLANKCVPSRMREHSFDTKETHPNHKNLTANECIDIGHTESNTTDGVNKERRYRELSRSMCNREEGDDDIPPCNFRDIPVSPTQDEIISIVSPFLRKNKIQGNYNDVEHYLDVQFRLLREDFVGSFRAGITQYVQAINGKSRKRKIGVHIYSDVKVIGPDVTDKGACFKMKIQMTPRLKHIISQSGKRLIFGTLVALSDDNFKTVMFATVIDNDKLDRGIFKVAITSCGRLSVDISGRSYTMAESSAYFEPYKHVLSGLQRLNDANFAFQKNIIHCEASCNPPAYMTNQTKFDLTPLIKGDFKIVHEKKLRVDYRNKSSVPSQATLHMVTVLDKKTWPSKEALHLDDSQMKALQNALCREFAIIQGPPGTGKTFIGLQIMKVLLNNNIQWNSKLHSPILIVCFTNHALDQFLERLTDFYDGDIVRVGSRSKCSALENMTLKKYKQQTKDLKGNIFQMTKDRRRKHGELEIQQRKLKGLYMTKEACGCTILREGHFSNIIEKHLYKSLVIGKRTKDDAESVSESRIAEWLQIKTIENNCRAQLCFSGSRNRATKGRRRDPDYLHFIKNKNNNHFQQIRKKLSGYTSYMKKEHEIQHELAEIRKNMSIVRNELENIHSLDEHNDDLRKAEDLTKKICSLQTQFEEKKMQLQEELDFHMQFENQIKRKIAMGDVMTKQEASVKADVWLLDINERWKLYRCFRKYFLEDLQDKIDDCQETVKDKADQYEHAQINEERAILQRASIIGMTTTCAARYSETLRYIKPKIVIVEEAAEVLEAHVITALNKNCEHLILIGDHKQLQPNPALYELELHYNLNISLFERMVMNGIQHDCLQLQHRMRPEIADIMRHIYYNLIDNVNVKQYENIRGVSKNVMFIRHEIPETHDNDRQSYSNTFEAEYVTKLTNYFLLQGYSGKQITVLATYNSQLIELKNHMKAKAFSEVTITVVDNYQGEENDIVILSLVRSNHEKKIGFMKKENRICVALSRSKMGLYVVGNVNHLSKYSSLWKTITNDMAQKGFCGDGLELRCQNHPNDSPIVAKLAKDFDLAPLGGCSKMCNTHLACGHECPQVCHIIDNTHELFQCKEPCIRQPCTMNHVCTGKCYESPCPPCRQIVERKLQICGHFQNIACYIDPENVKCMFRPCSFLLPCGHKCENACGESHTINCLNPCGFRLKCGHLCSGTCTSCIQGRFHEACKYKCDKLLVCDHLASTSCFLSQPCTQSCKNSCPHSMCKRLCGIPCVPCKKNCKWKCKHFKCTLKCSEPCNRPPCNSACFKKLKCGHQCIGLCGEPCPNKCRVCDETEIKGLLSESKGISDARFVHLSNCDHLVEYSALDSYMNSIGNMHGELRLKGCPICGTPIRNCVRYGNITKARLNDIETVKTKIIGGSITALKSLLKRKRDLLMKEISPQRKNEPFMSAFGRMEDRLKTFENNPDKILTKTILETIQKQLKVIKAFQEYYQIDSNKMAFFDHTVAKISEERDAFTEQEVDDANKELNRARCYVNFVHFGGQTEDSKLENIIFMMGKLSQNQNKEMHYRINNLMKLLRRRRPHVNQAHIATASTLNDGRWFKCFKGHVFSRPARSTGDEDSWLKCPECKENASNELTASSGTPH</sequence>
<dbReference type="GO" id="GO:0031048">
    <property type="term" value="P:regulatory ncRNA-mediated heterochromatin formation"/>
    <property type="evidence" value="ECO:0007669"/>
    <property type="project" value="TreeGrafter"/>
</dbReference>
<name>A0A9D4GA92_DREPO</name>
<dbReference type="Pfam" id="PF13086">
    <property type="entry name" value="AAA_11"/>
    <property type="match status" value="1"/>
</dbReference>
<dbReference type="InterPro" id="IPR047187">
    <property type="entry name" value="SF1_C_Upf1"/>
</dbReference>
<evidence type="ECO:0000256" key="3">
    <source>
        <dbReference type="ARBA" id="ARBA00022771"/>
    </source>
</evidence>
<dbReference type="InterPro" id="IPR041677">
    <property type="entry name" value="DNA2/NAM7_AAA_11"/>
</dbReference>
<evidence type="ECO:0000256" key="4">
    <source>
        <dbReference type="ARBA" id="ARBA00022833"/>
    </source>
</evidence>
<dbReference type="Pfam" id="PF13087">
    <property type="entry name" value="AAA_12"/>
    <property type="match status" value="1"/>
</dbReference>
<keyword evidence="1" id="KW-0479">Metal-binding</keyword>
<dbReference type="Pfam" id="PF25396">
    <property type="entry name" value="ZNFX1"/>
    <property type="match status" value="1"/>
</dbReference>
<evidence type="ECO:0000313" key="8">
    <source>
        <dbReference type="Proteomes" id="UP000828390"/>
    </source>
</evidence>
<evidence type="ECO:0000256" key="1">
    <source>
        <dbReference type="ARBA" id="ARBA00022723"/>
    </source>
</evidence>
<accession>A0A9D4GA92</accession>
<dbReference type="EMBL" id="JAIWYP010000006">
    <property type="protein sequence ID" value="KAH3813248.1"/>
    <property type="molecule type" value="Genomic_DNA"/>
</dbReference>
<dbReference type="Proteomes" id="UP000828390">
    <property type="component" value="Unassembled WGS sequence"/>
</dbReference>
<keyword evidence="4" id="KW-0862">Zinc</keyword>
<dbReference type="Gene3D" id="3.40.50.300">
    <property type="entry name" value="P-loop containing nucleotide triphosphate hydrolases"/>
    <property type="match status" value="3"/>
</dbReference>
<dbReference type="OrthoDB" id="2423195at2759"/>
<feature type="compositionally biased region" description="Basic and acidic residues" evidence="5">
    <location>
        <begin position="37"/>
        <end position="47"/>
    </location>
</feature>
<feature type="domain" description="NF-X1-type" evidence="6">
    <location>
        <begin position="1548"/>
        <end position="1568"/>
    </location>
</feature>
<feature type="domain" description="NF-X1-type" evidence="6">
    <location>
        <begin position="1735"/>
        <end position="1753"/>
    </location>
</feature>
<dbReference type="PANTHER" id="PTHR10887">
    <property type="entry name" value="DNA2/NAM7 HELICASE FAMILY"/>
    <property type="match status" value="1"/>
</dbReference>
<protein>
    <recommendedName>
        <fullName evidence="6">NF-X1-type domain-containing protein</fullName>
    </recommendedName>
</protein>
<dbReference type="PANTHER" id="PTHR10887:SF341">
    <property type="entry name" value="NFX1-TYPE ZINC FINGER-CONTAINING PROTEIN 1"/>
    <property type="match status" value="1"/>
</dbReference>
<dbReference type="InterPro" id="IPR027417">
    <property type="entry name" value="P-loop_NTPase"/>
</dbReference>
<evidence type="ECO:0000256" key="2">
    <source>
        <dbReference type="ARBA" id="ARBA00022737"/>
    </source>
</evidence>
<comment type="caution">
    <text evidence="7">The sequence shown here is derived from an EMBL/GenBank/DDBJ whole genome shotgun (WGS) entry which is preliminary data.</text>
</comment>
<feature type="region of interest" description="Disordered" evidence="5">
    <location>
        <begin position="1"/>
        <end position="52"/>
    </location>
</feature>
<feature type="region of interest" description="Disordered" evidence="5">
    <location>
        <begin position="79"/>
        <end position="99"/>
    </location>
</feature>
<dbReference type="InterPro" id="IPR000967">
    <property type="entry name" value="Znf_NFX1"/>
</dbReference>
<feature type="domain" description="NF-X1-type" evidence="6">
    <location>
        <begin position="1605"/>
        <end position="1627"/>
    </location>
</feature>
<evidence type="ECO:0000259" key="6">
    <source>
        <dbReference type="SMART" id="SM00438"/>
    </source>
</evidence>
<reference evidence="7" key="1">
    <citation type="journal article" date="2019" name="bioRxiv">
        <title>The Genome of the Zebra Mussel, Dreissena polymorpha: A Resource for Invasive Species Research.</title>
        <authorList>
            <person name="McCartney M.A."/>
            <person name="Auch B."/>
            <person name="Kono T."/>
            <person name="Mallez S."/>
            <person name="Zhang Y."/>
            <person name="Obille A."/>
            <person name="Becker A."/>
            <person name="Abrahante J.E."/>
            <person name="Garbe J."/>
            <person name="Badalamenti J.P."/>
            <person name="Herman A."/>
            <person name="Mangelson H."/>
            <person name="Liachko I."/>
            <person name="Sullivan S."/>
            <person name="Sone E.D."/>
            <person name="Koren S."/>
            <person name="Silverstein K.A.T."/>
            <person name="Beckman K.B."/>
            <person name="Gohl D.M."/>
        </authorList>
    </citation>
    <scope>NUCLEOTIDE SEQUENCE</scope>
    <source>
        <strain evidence="7">Duluth1</strain>
        <tissue evidence="7">Whole animal</tissue>
    </source>
</reference>
<keyword evidence="8" id="KW-1185">Reference proteome</keyword>
<dbReference type="SMART" id="SM00438">
    <property type="entry name" value="ZnF_NFX"/>
    <property type="match status" value="4"/>
</dbReference>